<protein>
    <submittedName>
        <fullName evidence="2">Uncharacterized protein</fullName>
    </submittedName>
</protein>
<evidence type="ECO:0000313" key="3">
    <source>
        <dbReference type="Proteomes" id="UP000295601"/>
    </source>
</evidence>
<proteinExistence type="predicted"/>
<dbReference type="AlphaFoldDB" id="A0A4R6RZM2"/>
<accession>A0A4R6RZM2</accession>
<evidence type="ECO:0000256" key="1">
    <source>
        <dbReference type="SAM" id="MobiDB-lite"/>
    </source>
</evidence>
<gene>
    <name evidence="2" type="ORF">EDF62_1581</name>
</gene>
<evidence type="ECO:0000313" key="2">
    <source>
        <dbReference type="EMBL" id="TDP92374.1"/>
    </source>
</evidence>
<dbReference type="Proteomes" id="UP000295601">
    <property type="component" value="Unassembled WGS sequence"/>
</dbReference>
<name>A0A4R6RZM2_9MICO</name>
<keyword evidence="3" id="KW-1185">Reference proteome</keyword>
<sequence length="104" mass="11263">MPVPEPRILDRAPEPDRRGLPPLPVSGVQVASASVDSDQPEYVFISCNNGVYWVFRERAEGPDVEDSGHCFGNVAAAALNAGDHALRHQLDDRLLDALNSVVSK</sequence>
<comment type="caution">
    <text evidence="2">The sequence shown here is derived from an EMBL/GenBank/DDBJ whole genome shotgun (WGS) entry which is preliminary data.</text>
</comment>
<feature type="compositionally biased region" description="Basic and acidic residues" evidence="1">
    <location>
        <begin position="7"/>
        <end position="19"/>
    </location>
</feature>
<dbReference type="RefSeq" id="WP_133616605.1">
    <property type="nucleotide sequence ID" value="NZ_SNYA01000004.1"/>
</dbReference>
<reference evidence="2 3" key="1">
    <citation type="submission" date="2019-03" db="EMBL/GenBank/DDBJ databases">
        <title>Genomic analyses of the natural microbiome of Caenorhabditis elegans.</title>
        <authorList>
            <person name="Samuel B."/>
        </authorList>
    </citation>
    <scope>NUCLEOTIDE SEQUENCE [LARGE SCALE GENOMIC DNA]</scope>
    <source>
        <strain evidence="2 3">JUb18</strain>
    </source>
</reference>
<feature type="region of interest" description="Disordered" evidence="1">
    <location>
        <begin position="1"/>
        <end position="23"/>
    </location>
</feature>
<dbReference type="EMBL" id="SNYA01000004">
    <property type="protein sequence ID" value="TDP92374.1"/>
    <property type="molecule type" value="Genomic_DNA"/>
</dbReference>
<organism evidence="2 3">
    <name type="scientific">Leucobacter luti</name>
    <dbReference type="NCBI Taxonomy" id="340320"/>
    <lineage>
        <taxon>Bacteria</taxon>
        <taxon>Bacillati</taxon>
        <taxon>Actinomycetota</taxon>
        <taxon>Actinomycetes</taxon>
        <taxon>Micrococcales</taxon>
        <taxon>Microbacteriaceae</taxon>
        <taxon>Leucobacter</taxon>
    </lineage>
</organism>